<evidence type="ECO:0000313" key="1">
    <source>
        <dbReference type="EMBL" id="MBW0504275.1"/>
    </source>
</evidence>
<dbReference type="EMBL" id="AVOT02017838">
    <property type="protein sequence ID" value="MBW0504275.1"/>
    <property type="molecule type" value="Genomic_DNA"/>
</dbReference>
<accession>A0A9Q3DNM5</accession>
<organism evidence="1 2">
    <name type="scientific">Austropuccinia psidii MF-1</name>
    <dbReference type="NCBI Taxonomy" id="1389203"/>
    <lineage>
        <taxon>Eukaryota</taxon>
        <taxon>Fungi</taxon>
        <taxon>Dikarya</taxon>
        <taxon>Basidiomycota</taxon>
        <taxon>Pucciniomycotina</taxon>
        <taxon>Pucciniomycetes</taxon>
        <taxon>Pucciniales</taxon>
        <taxon>Sphaerophragmiaceae</taxon>
        <taxon>Austropuccinia</taxon>
    </lineage>
</organism>
<proteinExistence type="predicted"/>
<comment type="caution">
    <text evidence="1">The sequence shown here is derived from an EMBL/GenBank/DDBJ whole genome shotgun (WGS) entry which is preliminary data.</text>
</comment>
<gene>
    <name evidence="1" type="ORF">O181_043990</name>
</gene>
<keyword evidence="2" id="KW-1185">Reference proteome</keyword>
<dbReference type="Proteomes" id="UP000765509">
    <property type="component" value="Unassembled WGS sequence"/>
</dbReference>
<reference evidence="1" key="1">
    <citation type="submission" date="2021-03" db="EMBL/GenBank/DDBJ databases">
        <title>Draft genome sequence of rust myrtle Austropuccinia psidii MF-1, a brazilian biotype.</title>
        <authorList>
            <person name="Quecine M.C."/>
            <person name="Pachon D.M.R."/>
            <person name="Bonatelli M.L."/>
            <person name="Correr F.H."/>
            <person name="Franceschini L.M."/>
            <person name="Leite T.F."/>
            <person name="Margarido G.R.A."/>
            <person name="Almeida C.A."/>
            <person name="Ferrarezi J.A."/>
            <person name="Labate C.A."/>
        </authorList>
    </citation>
    <scope>NUCLEOTIDE SEQUENCE</scope>
    <source>
        <strain evidence="1">MF-1</strain>
    </source>
</reference>
<sequence length="158" mass="18531">MGEISITKINEQITFLKNHILAIVDNTNQFATYLARSDSQRHKLEDEISANVEQIHKNYEQISHMPRNSTPFTDEKISVKGILTPFLGENAISAKDIPKLEKWPKLSGEGEYTHIEFIRAIYMFQEDFHIPDEIIVGKFHSLFTRTAKKWYYKMRQEQ</sequence>
<protein>
    <submittedName>
        <fullName evidence="1">Uncharacterized protein</fullName>
    </submittedName>
</protein>
<evidence type="ECO:0000313" key="2">
    <source>
        <dbReference type="Proteomes" id="UP000765509"/>
    </source>
</evidence>
<name>A0A9Q3DNM5_9BASI</name>
<dbReference type="AlphaFoldDB" id="A0A9Q3DNM5"/>